<keyword evidence="3 7" id="KW-0812">Transmembrane</keyword>
<evidence type="ECO:0000256" key="6">
    <source>
        <dbReference type="SAM" id="MobiDB-lite"/>
    </source>
</evidence>
<gene>
    <name evidence="9" type="ORF">BKA23_0711</name>
</gene>
<evidence type="ECO:0000256" key="5">
    <source>
        <dbReference type="ARBA" id="ARBA00023136"/>
    </source>
</evidence>
<feature type="domain" description="Phage shock protein PspC N-terminal" evidence="8">
    <location>
        <begin position="32"/>
        <end position="87"/>
    </location>
</feature>
<accession>A0A561E8H0</accession>
<feature type="region of interest" description="Disordered" evidence="6">
    <location>
        <begin position="204"/>
        <end position="239"/>
    </location>
</feature>
<keyword evidence="4 7" id="KW-1133">Transmembrane helix</keyword>
<name>A0A561E8H0_9MICO</name>
<dbReference type="AlphaFoldDB" id="A0A561E8H0"/>
<dbReference type="InterPro" id="IPR052027">
    <property type="entry name" value="PspC"/>
</dbReference>
<feature type="transmembrane region" description="Helical" evidence="7">
    <location>
        <begin position="104"/>
        <end position="123"/>
    </location>
</feature>
<keyword evidence="10" id="KW-1185">Reference proteome</keyword>
<evidence type="ECO:0000256" key="2">
    <source>
        <dbReference type="ARBA" id="ARBA00022475"/>
    </source>
</evidence>
<dbReference type="RefSeq" id="WP_145225509.1">
    <property type="nucleotide sequence ID" value="NZ_VIVQ01000001.1"/>
</dbReference>
<comment type="caution">
    <text evidence="9">The sequence shown here is derived from an EMBL/GenBank/DDBJ whole genome shotgun (WGS) entry which is preliminary data.</text>
</comment>
<evidence type="ECO:0000256" key="1">
    <source>
        <dbReference type="ARBA" id="ARBA00004162"/>
    </source>
</evidence>
<feature type="transmembrane region" description="Helical" evidence="7">
    <location>
        <begin position="129"/>
        <end position="148"/>
    </location>
</feature>
<feature type="transmembrane region" description="Helical" evidence="7">
    <location>
        <begin position="290"/>
        <end position="310"/>
    </location>
</feature>
<evidence type="ECO:0000313" key="9">
    <source>
        <dbReference type="EMBL" id="TWE11918.1"/>
    </source>
</evidence>
<organism evidence="9 10">
    <name type="scientific">Rudaeicoccus suwonensis</name>
    <dbReference type="NCBI Taxonomy" id="657409"/>
    <lineage>
        <taxon>Bacteria</taxon>
        <taxon>Bacillati</taxon>
        <taxon>Actinomycetota</taxon>
        <taxon>Actinomycetes</taxon>
        <taxon>Micrococcales</taxon>
        <taxon>Dermacoccaceae</taxon>
        <taxon>Rudaeicoccus</taxon>
    </lineage>
</organism>
<reference evidence="9 10" key="1">
    <citation type="submission" date="2019-06" db="EMBL/GenBank/DDBJ databases">
        <title>Sequencing the genomes of 1000 actinobacteria strains.</title>
        <authorList>
            <person name="Klenk H.-P."/>
        </authorList>
    </citation>
    <scope>NUCLEOTIDE SEQUENCE [LARGE SCALE GENOMIC DNA]</scope>
    <source>
        <strain evidence="9 10">DSM 19560</strain>
    </source>
</reference>
<dbReference type="Proteomes" id="UP000318297">
    <property type="component" value="Unassembled WGS sequence"/>
</dbReference>
<dbReference type="PANTHER" id="PTHR33885:SF3">
    <property type="entry name" value="PHAGE SHOCK PROTEIN C"/>
    <property type="match status" value="1"/>
</dbReference>
<keyword evidence="5 7" id="KW-0472">Membrane</keyword>
<dbReference type="Pfam" id="PF04024">
    <property type="entry name" value="PspC"/>
    <property type="match status" value="1"/>
</dbReference>
<feature type="transmembrane region" description="Helical" evidence="7">
    <location>
        <begin position="258"/>
        <end position="278"/>
    </location>
</feature>
<dbReference type="OrthoDB" id="7359894at2"/>
<dbReference type="EMBL" id="VIVQ01000001">
    <property type="protein sequence ID" value="TWE11918.1"/>
    <property type="molecule type" value="Genomic_DNA"/>
</dbReference>
<sequence length="473" mass="48573">MTQQTHQGAPAAGPQARDALGRLFAACRNAPVVRQHDGRWCAGVCAGAARRWDVDPLIVRAGFVLATFMFGLGIPVYLLAWCLLPDESGSIVAERAVRRGDAGAVLLTVISAIVVFSGFGFFWSGGWGWSFGGPVIGIVLLAWIIVAWSGSGPGARHSGESPEQWLSRLTRQVQHAFGAGSATAMHAEPGGDGPVDLTVDLRKSDRNNTAPDTLHAGPQHTGRYAAGAPVPGSPDASAPPVERVWLPPRPRRATLNPLLSLAIAGVAMVTGACSALILTTAGRSGSALQVGLGAGIAVAAVGLILGGLAGRRGGGLASATRVAAVLAVASLALPTNLPWTGPIGDQHWQPTSVAAGQQRLFAMRVGQGTLDLRDLKTAALESDSTITARVNIGQLVIIPPIGARLVVHSTVDAGSIDPTGATDSRGVNGNRNSVDNDQSGLRLNQTTTIGSGTDTITVDARVGIGQISIGDPR</sequence>
<evidence type="ECO:0000256" key="7">
    <source>
        <dbReference type="SAM" id="Phobius"/>
    </source>
</evidence>
<comment type="subcellular location">
    <subcellularLocation>
        <location evidence="1">Cell membrane</location>
        <topology evidence="1">Single-pass membrane protein</topology>
    </subcellularLocation>
</comment>
<keyword evidence="2" id="KW-1003">Cell membrane</keyword>
<evidence type="ECO:0000313" key="10">
    <source>
        <dbReference type="Proteomes" id="UP000318297"/>
    </source>
</evidence>
<dbReference type="InterPro" id="IPR007168">
    <property type="entry name" value="Phageshock_PspC_N"/>
</dbReference>
<feature type="region of interest" description="Disordered" evidence="6">
    <location>
        <begin position="414"/>
        <end position="438"/>
    </location>
</feature>
<dbReference type="PANTHER" id="PTHR33885">
    <property type="entry name" value="PHAGE SHOCK PROTEIN C"/>
    <property type="match status" value="1"/>
</dbReference>
<proteinExistence type="predicted"/>
<protein>
    <submittedName>
        <fullName evidence="9">Phage shock protein C (PspC) family protein</fullName>
    </submittedName>
</protein>
<dbReference type="GO" id="GO:0005886">
    <property type="term" value="C:plasma membrane"/>
    <property type="evidence" value="ECO:0007669"/>
    <property type="project" value="UniProtKB-SubCell"/>
</dbReference>
<evidence type="ECO:0000259" key="8">
    <source>
        <dbReference type="Pfam" id="PF04024"/>
    </source>
</evidence>
<evidence type="ECO:0000256" key="4">
    <source>
        <dbReference type="ARBA" id="ARBA00022989"/>
    </source>
</evidence>
<feature type="transmembrane region" description="Helical" evidence="7">
    <location>
        <begin position="61"/>
        <end position="84"/>
    </location>
</feature>
<feature type="compositionally biased region" description="Polar residues" evidence="6">
    <location>
        <begin position="421"/>
        <end position="438"/>
    </location>
</feature>
<evidence type="ECO:0000256" key="3">
    <source>
        <dbReference type="ARBA" id="ARBA00022692"/>
    </source>
</evidence>